<dbReference type="SUPFAM" id="SSF48371">
    <property type="entry name" value="ARM repeat"/>
    <property type="match status" value="1"/>
</dbReference>
<evidence type="ECO:0000313" key="1">
    <source>
        <dbReference type="EMBL" id="CAK1554550.1"/>
    </source>
</evidence>
<organism evidence="1 2">
    <name type="scientific">Leptosia nina</name>
    <dbReference type="NCBI Taxonomy" id="320188"/>
    <lineage>
        <taxon>Eukaryota</taxon>
        <taxon>Metazoa</taxon>
        <taxon>Ecdysozoa</taxon>
        <taxon>Arthropoda</taxon>
        <taxon>Hexapoda</taxon>
        <taxon>Insecta</taxon>
        <taxon>Pterygota</taxon>
        <taxon>Neoptera</taxon>
        <taxon>Endopterygota</taxon>
        <taxon>Lepidoptera</taxon>
        <taxon>Glossata</taxon>
        <taxon>Ditrysia</taxon>
        <taxon>Papilionoidea</taxon>
        <taxon>Pieridae</taxon>
        <taxon>Pierinae</taxon>
        <taxon>Leptosia</taxon>
    </lineage>
</organism>
<dbReference type="Gene3D" id="1.25.10.10">
    <property type="entry name" value="Leucine-rich Repeat Variant"/>
    <property type="match status" value="1"/>
</dbReference>
<dbReference type="EMBL" id="CAVLEF010000278">
    <property type="protein sequence ID" value="CAK1554550.1"/>
    <property type="molecule type" value="Genomic_DNA"/>
</dbReference>
<dbReference type="PANTHER" id="PTHR16356">
    <property type="entry name" value="TRANSMEMBRANE AND COILED-COIL DOMAIN-CONTAINING PROTEIN 6 TMCO6"/>
    <property type="match status" value="1"/>
</dbReference>
<dbReference type="Proteomes" id="UP001497472">
    <property type="component" value="Unassembled WGS sequence"/>
</dbReference>
<comment type="caution">
    <text evidence="1">The sequence shown here is derived from an EMBL/GenBank/DDBJ whole genome shotgun (WGS) entry which is preliminary data.</text>
</comment>
<evidence type="ECO:0008006" key="3">
    <source>
        <dbReference type="Google" id="ProtNLM"/>
    </source>
</evidence>
<dbReference type="InterPro" id="IPR016024">
    <property type="entry name" value="ARM-type_fold"/>
</dbReference>
<proteinExistence type="predicted"/>
<dbReference type="InterPro" id="IPR011989">
    <property type="entry name" value="ARM-like"/>
</dbReference>
<accession>A0AAV1K2F8</accession>
<keyword evidence="2" id="KW-1185">Reference proteome</keyword>
<reference evidence="1 2" key="1">
    <citation type="submission" date="2023-11" db="EMBL/GenBank/DDBJ databases">
        <authorList>
            <person name="Okamura Y."/>
        </authorList>
    </citation>
    <scope>NUCLEOTIDE SEQUENCE [LARGE SCALE GENOMIC DNA]</scope>
</reference>
<dbReference type="PANTHER" id="PTHR16356:SF1">
    <property type="entry name" value="TRANSMEMBRANE AND COILED-COIL DOMAIN-CONTAINING PROTEIN 6"/>
    <property type="match status" value="1"/>
</dbReference>
<gene>
    <name evidence="1" type="ORF">LNINA_LOCUS13457</name>
</gene>
<sequence length="335" mass="37448">MSEEVACIRENNRFLLKLNRRLHRDEINDVRRTVTNCMTKENVSEIARKLKTRAPITAKELGQLKNALMDDPHNIQVVLSVHGALRGLIRELTGANVKKQCAAAGCICNLALGDTKACTIISKAAGTYLVAAVDNLVTELAVTCVWTLGNLAASRKKVCNILTSQGALSKVMELHTNEELQDACLYALKHFVYQLGDELKPEHLQATLNTLSKLQLNVETSEALFILSCHSDFPDLITEELLLKLLEDFIRCMEHHLCTRREQELVYVTRTLANSNVCGYILNYPNVKHVCELCKKVLSVDNVVVNKSIMWLLGNIYKACGESYRLLVLDVTVVV</sequence>
<evidence type="ECO:0000313" key="2">
    <source>
        <dbReference type="Proteomes" id="UP001497472"/>
    </source>
</evidence>
<dbReference type="AlphaFoldDB" id="A0AAV1K2F8"/>
<protein>
    <recommendedName>
        <fullName evidence="3">Armadillo repeat-containing protein 8</fullName>
    </recommendedName>
</protein>
<name>A0AAV1K2F8_9NEOP</name>